<organism evidence="2 3">
    <name type="scientific">Trichosporon asahii var. asahii (strain CBS 8904)</name>
    <name type="common">Yeast</name>
    <dbReference type="NCBI Taxonomy" id="1220162"/>
    <lineage>
        <taxon>Eukaryota</taxon>
        <taxon>Fungi</taxon>
        <taxon>Dikarya</taxon>
        <taxon>Basidiomycota</taxon>
        <taxon>Agaricomycotina</taxon>
        <taxon>Tremellomycetes</taxon>
        <taxon>Trichosporonales</taxon>
        <taxon>Trichosporonaceae</taxon>
        <taxon>Trichosporon</taxon>
    </lineage>
</organism>
<feature type="region of interest" description="Disordered" evidence="1">
    <location>
        <begin position="671"/>
        <end position="707"/>
    </location>
</feature>
<feature type="region of interest" description="Disordered" evidence="1">
    <location>
        <begin position="213"/>
        <end position="232"/>
    </location>
</feature>
<evidence type="ECO:0000313" key="2">
    <source>
        <dbReference type="EMBL" id="EKC99931.1"/>
    </source>
</evidence>
<gene>
    <name evidence="2" type="ORF">A1Q2_05755</name>
</gene>
<dbReference type="AlphaFoldDB" id="K1VKZ7"/>
<evidence type="ECO:0000256" key="1">
    <source>
        <dbReference type="SAM" id="MobiDB-lite"/>
    </source>
</evidence>
<feature type="region of interest" description="Disordered" evidence="1">
    <location>
        <begin position="381"/>
        <end position="508"/>
    </location>
</feature>
<proteinExistence type="predicted"/>
<evidence type="ECO:0000313" key="3">
    <source>
        <dbReference type="Proteomes" id="UP000006757"/>
    </source>
</evidence>
<feature type="compositionally biased region" description="Basic and acidic residues" evidence="1">
    <location>
        <begin position="445"/>
        <end position="461"/>
    </location>
</feature>
<dbReference type="HOGENOM" id="CLU_390384_0_0_1"/>
<sequence length="707" mass="75635">MITLPLHEIREGDAINILHSLLFRAYKNSDWSFPKQAHIVVPAEALILGGGKEQKELTKSIGVMMRKHTPGPWAGIMLEKWDKEDELGGEPSARFIAGVVSLREALPSNPFVVLVGPSCAIDVLRAIKLGIKDVPDCTTKSVSRHRGTADISVFEPWPSPRPRVPRQPVSCMTVDTNLCVWTKGGKPEGMLQSLCQAAASQSVPVMLLPEVAREVKPPPPSGRNTTPSDPKRRAEHAYWQFVAQQSTAEIGERMLFLDVLTACGHQNGSADNAESEQNRTCIHLVGGERWTGDRAILLEHQELHRVMASRKPEAHKDTHQIVALTGDEELSVKLHMLGCGSVWISPPNNTRGQPAPASLEQANHLVASIVEAEKLKAEYAGEGDDAGRPGGPAHSETPELGHTTAPASANVGGSGCLGDTRGEVKIKSKNDQHGDNSDDNEQSELEEHRSRRARSGSEHDVVIQGGSGSAQPEPSRLCASTDRPGPPKAMGMLPIGGDREAGGQDNAADASHPFKAVEMPCVGGDGEAEGQSDDADASDLFNAMSVLQVGGDREAGGQGDAVDPASTSEQRTVENQPRASAERCALLPLSAERLRDHVARDETEVSGILGAATASGSASQPKVDEIQFDKIQINELQFDETQFNDNLLGEIQHETQLDGIQVGQNLLDTDQLDANATNSELHGSGAVAGKERDGRGKSVDEGKINED</sequence>
<accession>K1VKZ7</accession>
<keyword evidence="3" id="KW-1185">Reference proteome</keyword>
<protein>
    <submittedName>
        <fullName evidence="2">Uncharacterized protein</fullName>
    </submittedName>
</protein>
<comment type="caution">
    <text evidence="2">The sequence shown here is derived from an EMBL/GenBank/DDBJ whole genome shotgun (WGS) entry which is preliminary data.</text>
</comment>
<dbReference type="InParanoid" id="K1VKZ7"/>
<name>K1VKZ7_TRIAC</name>
<feature type="compositionally biased region" description="Polar residues" evidence="1">
    <location>
        <begin position="565"/>
        <end position="578"/>
    </location>
</feature>
<feature type="compositionally biased region" description="Basic and acidic residues" evidence="1">
    <location>
        <begin position="689"/>
        <end position="707"/>
    </location>
</feature>
<feature type="compositionally biased region" description="Polar residues" evidence="1">
    <location>
        <begin position="671"/>
        <end position="681"/>
    </location>
</feature>
<reference evidence="2 3" key="1">
    <citation type="journal article" date="2012" name="Eukaryot. Cell">
        <title>Genome sequence of the Trichosporon asahii environmental strain CBS 8904.</title>
        <authorList>
            <person name="Yang R.Y."/>
            <person name="Li H.T."/>
            <person name="Zhu H."/>
            <person name="Zhou G.P."/>
            <person name="Wang M."/>
            <person name="Wang L."/>
        </authorList>
    </citation>
    <scope>NUCLEOTIDE SEQUENCE [LARGE SCALE GENOMIC DNA]</scope>
    <source>
        <strain evidence="2 3">CBS 8904</strain>
    </source>
</reference>
<feature type="region of interest" description="Disordered" evidence="1">
    <location>
        <begin position="550"/>
        <end position="580"/>
    </location>
</feature>
<feature type="compositionally biased region" description="Basic and acidic residues" evidence="1">
    <location>
        <begin position="420"/>
        <end position="436"/>
    </location>
</feature>
<dbReference type="Proteomes" id="UP000006757">
    <property type="component" value="Unassembled WGS sequence"/>
</dbReference>
<dbReference type="EMBL" id="AMBO01000355">
    <property type="protein sequence ID" value="EKC99931.1"/>
    <property type="molecule type" value="Genomic_DNA"/>
</dbReference>